<comment type="caution">
    <text evidence="11">The sequence shown here is derived from an EMBL/GenBank/DDBJ whole genome shotgun (WGS) entry which is preliminary data.</text>
</comment>
<keyword evidence="8" id="KW-0636">Prenylation</keyword>
<dbReference type="SMART" id="SM00176">
    <property type="entry name" value="RAN"/>
    <property type="match status" value="1"/>
</dbReference>
<dbReference type="EMBL" id="CANHGI010000002">
    <property type="protein sequence ID" value="CAI5440662.1"/>
    <property type="molecule type" value="Genomic_DNA"/>
</dbReference>
<evidence type="ECO:0000256" key="1">
    <source>
        <dbReference type="ARBA" id="ARBA00006270"/>
    </source>
</evidence>
<keyword evidence="4" id="KW-0547">Nucleotide-binding</keyword>
<dbReference type="PROSITE" id="PS51419">
    <property type="entry name" value="RAB"/>
    <property type="match status" value="1"/>
</dbReference>
<accession>A0A9P1MUZ9</accession>
<dbReference type="Gene3D" id="3.40.50.300">
    <property type="entry name" value="P-loop containing nucleotide triphosphate hydrolases"/>
    <property type="match status" value="1"/>
</dbReference>
<dbReference type="CDD" id="cd01865">
    <property type="entry name" value="Rab3"/>
    <property type="match status" value="1"/>
</dbReference>
<feature type="compositionally biased region" description="Polar residues" evidence="10">
    <location>
        <begin position="256"/>
        <end position="280"/>
    </location>
</feature>
<dbReference type="SMART" id="SM00175">
    <property type="entry name" value="RAB"/>
    <property type="match status" value="1"/>
</dbReference>
<evidence type="ECO:0000256" key="10">
    <source>
        <dbReference type="SAM" id="MobiDB-lite"/>
    </source>
</evidence>
<protein>
    <recommendedName>
        <fullName evidence="9">Ras-related protein Rab-3</fullName>
    </recommendedName>
</protein>
<dbReference type="PRINTS" id="PR00449">
    <property type="entry name" value="RASTRNSFRMNG"/>
</dbReference>
<keyword evidence="3" id="KW-0488">Methylation</keyword>
<dbReference type="InterPro" id="IPR001806">
    <property type="entry name" value="Small_GTPase"/>
</dbReference>
<evidence type="ECO:0000256" key="8">
    <source>
        <dbReference type="ARBA" id="ARBA00023289"/>
    </source>
</evidence>
<comment type="similarity">
    <text evidence="1">Belongs to the small GTPase superfamily. Rab family.</text>
</comment>
<dbReference type="PROSITE" id="PS51421">
    <property type="entry name" value="RAS"/>
    <property type="match status" value="1"/>
</dbReference>
<evidence type="ECO:0000256" key="6">
    <source>
        <dbReference type="ARBA" id="ARBA00023134"/>
    </source>
</evidence>
<dbReference type="InterPro" id="IPR005225">
    <property type="entry name" value="Small_GTP-bd"/>
</dbReference>
<dbReference type="GO" id="GO:0015031">
    <property type="term" value="P:protein transport"/>
    <property type="evidence" value="ECO:0007669"/>
    <property type="project" value="UniProtKB-KW"/>
</dbReference>
<evidence type="ECO:0000313" key="11">
    <source>
        <dbReference type="EMBL" id="CAI5440662.1"/>
    </source>
</evidence>
<dbReference type="GO" id="GO:0005525">
    <property type="term" value="F:GTP binding"/>
    <property type="evidence" value="ECO:0007669"/>
    <property type="project" value="UniProtKB-KW"/>
</dbReference>
<proteinExistence type="inferred from homology"/>
<dbReference type="SMART" id="SM00173">
    <property type="entry name" value="RAS"/>
    <property type="match status" value="1"/>
</dbReference>
<keyword evidence="2" id="KW-0813">Transport</keyword>
<keyword evidence="6" id="KW-0342">GTP-binding</keyword>
<dbReference type="OrthoDB" id="9989112at2759"/>
<keyword evidence="7" id="KW-0449">Lipoprotein</keyword>
<keyword evidence="12" id="KW-1185">Reference proteome</keyword>
<evidence type="ECO:0000256" key="5">
    <source>
        <dbReference type="ARBA" id="ARBA00022927"/>
    </source>
</evidence>
<dbReference type="InterPro" id="IPR027417">
    <property type="entry name" value="P-loop_NTPase"/>
</dbReference>
<evidence type="ECO:0000313" key="12">
    <source>
        <dbReference type="Proteomes" id="UP001152747"/>
    </source>
</evidence>
<dbReference type="PANTHER" id="PTHR47980">
    <property type="entry name" value="LD44762P"/>
    <property type="match status" value="1"/>
</dbReference>
<organism evidence="11 12">
    <name type="scientific">Caenorhabditis angaria</name>
    <dbReference type="NCBI Taxonomy" id="860376"/>
    <lineage>
        <taxon>Eukaryota</taxon>
        <taxon>Metazoa</taxon>
        <taxon>Ecdysozoa</taxon>
        <taxon>Nematoda</taxon>
        <taxon>Chromadorea</taxon>
        <taxon>Rhabditida</taxon>
        <taxon>Rhabditina</taxon>
        <taxon>Rhabditomorpha</taxon>
        <taxon>Rhabditoidea</taxon>
        <taxon>Rhabditidae</taxon>
        <taxon>Peloderinae</taxon>
        <taxon>Caenorhabditis</taxon>
    </lineage>
</organism>
<dbReference type="SUPFAM" id="SSF52540">
    <property type="entry name" value="P-loop containing nucleoside triphosphate hydrolases"/>
    <property type="match status" value="1"/>
</dbReference>
<dbReference type="FunFam" id="3.40.50.300:FF:000206">
    <property type="entry name" value="Ras-related protein Rab-3C"/>
    <property type="match status" value="1"/>
</dbReference>
<evidence type="ECO:0000256" key="9">
    <source>
        <dbReference type="ARBA" id="ARBA00067102"/>
    </source>
</evidence>
<dbReference type="InterPro" id="IPR050305">
    <property type="entry name" value="Small_GTPase_Rab"/>
</dbReference>
<evidence type="ECO:0000256" key="4">
    <source>
        <dbReference type="ARBA" id="ARBA00022741"/>
    </source>
</evidence>
<dbReference type="Pfam" id="PF00071">
    <property type="entry name" value="Ras"/>
    <property type="match status" value="1"/>
</dbReference>
<gene>
    <name evidence="11" type="ORF">CAMP_LOCUS3299</name>
</gene>
<keyword evidence="5" id="KW-0653">Protein transport</keyword>
<evidence type="ECO:0000256" key="7">
    <source>
        <dbReference type="ARBA" id="ARBA00023288"/>
    </source>
</evidence>
<feature type="region of interest" description="Disordered" evidence="10">
    <location>
        <begin position="251"/>
        <end position="280"/>
    </location>
</feature>
<reference evidence="11" key="1">
    <citation type="submission" date="2022-11" db="EMBL/GenBank/DDBJ databases">
        <authorList>
            <person name="Kikuchi T."/>
        </authorList>
    </citation>
    <scope>NUCLEOTIDE SEQUENCE</scope>
    <source>
        <strain evidence="11">PS1010</strain>
    </source>
</reference>
<dbReference type="GO" id="GO:0003924">
    <property type="term" value="F:GTPase activity"/>
    <property type="evidence" value="ECO:0007669"/>
    <property type="project" value="InterPro"/>
</dbReference>
<dbReference type="Proteomes" id="UP001152747">
    <property type="component" value="Unassembled WGS sequence"/>
</dbReference>
<dbReference type="InterPro" id="IPR037872">
    <property type="entry name" value="Rab3"/>
</dbReference>
<name>A0A9P1MUZ9_9PELO</name>
<sequence length="280" mass="31733">MVCSEFEYSINGYLIRCKSKFANLEDLEFEAFLLFEAGRRSGKRAKMNNKQAAIASSRNKMAAGGAQQQQQGGQPDQNFDYMFKLLIIGNSSVGKTSFLFRYCDDSFTSAFVSTVGIDFKVKTVFRGDKRVKLQIWDTAGQERYRTITTAYYRGAMGFILMYDITNEESFNSVQDWCTQIKTYSWENAQVVLVGNKCDMDSERVVSMDRGRQLASQLGLEFFETSAKENINVKAVFEKLVEIICDKMAESLDKDNAQQPPKGQKLDANTTQKPAQQQCNC</sequence>
<dbReference type="PROSITE" id="PS51420">
    <property type="entry name" value="RHO"/>
    <property type="match status" value="1"/>
</dbReference>
<dbReference type="SMART" id="SM00174">
    <property type="entry name" value="RHO"/>
    <property type="match status" value="1"/>
</dbReference>
<dbReference type="NCBIfam" id="TIGR00231">
    <property type="entry name" value="small_GTP"/>
    <property type="match status" value="1"/>
</dbReference>
<evidence type="ECO:0000256" key="3">
    <source>
        <dbReference type="ARBA" id="ARBA00022481"/>
    </source>
</evidence>
<dbReference type="AlphaFoldDB" id="A0A9P1MUZ9"/>
<evidence type="ECO:0000256" key="2">
    <source>
        <dbReference type="ARBA" id="ARBA00022448"/>
    </source>
</evidence>